<dbReference type="Gene3D" id="3.10.20.340">
    <property type="entry name" value="ArgJ beta chain, C-terminal domain"/>
    <property type="match status" value="1"/>
</dbReference>
<protein>
    <recommendedName>
        <fullName evidence="6">Arginine biosynthesis bifunctional protein ArgJ</fullName>
    </recommendedName>
    <domain>
        <recommendedName>
            <fullName evidence="6">Glutamate N-acetyltransferase</fullName>
            <ecNumber evidence="6">2.3.1.35</ecNumber>
        </recommendedName>
        <alternativeName>
            <fullName evidence="6">Ornithine acetyltransferase</fullName>
            <shortName evidence="6">OATase</shortName>
        </alternativeName>
        <alternativeName>
            <fullName evidence="6">Ornithine transacetylase</fullName>
        </alternativeName>
    </domain>
    <domain>
        <recommendedName>
            <fullName evidence="6">Amino-acid acetyltransferase</fullName>
            <ecNumber evidence="6">2.3.1.1</ecNumber>
        </recommendedName>
        <alternativeName>
            <fullName evidence="6">N-acetylglutamate synthase</fullName>
            <shortName evidence="6">AGSase</shortName>
        </alternativeName>
    </domain>
    <component>
        <recommendedName>
            <fullName evidence="6">Arginine biosynthesis bifunctional protein ArgJ alpha chain</fullName>
        </recommendedName>
    </component>
    <component>
        <recommendedName>
            <fullName evidence="6">Arginine biosynthesis bifunctional protein ArgJ beta chain</fullName>
        </recommendedName>
    </component>
</protein>
<feature type="site" description="Involved in the stabilization of negative charge on the oxyanion by the formation of the oxyanion hole" evidence="6">
    <location>
        <position position="146"/>
    </location>
</feature>
<evidence type="ECO:0000256" key="3">
    <source>
        <dbReference type="ARBA" id="ARBA00022679"/>
    </source>
</evidence>
<dbReference type="EMBL" id="FTMS01000012">
    <property type="protein sequence ID" value="SIQ64020.1"/>
    <property type="molecule type" value="Genomic_DNA"/>
</dbReference>
<dbReference type="Gene3D" id="3.60.70.12">
    <property type="entry name" value="L-amino peptidase D-ALA esterase/amidase"/>
    <property type="match status" value="1"/>
</dbReference>
<feature type="active site" description="Nucleophile" evidence="6">
    <location>
        <position position="241"/>
    </location>
</feature>
<sequence length="471" mass="50499">MPWMNLRRASSAMVDLPVARAGESWRETLDRTALVPRGFGFFRRRLSFVPVERPASQPCEMNLAWLHNQGPEYSAAAVTTSNRFPGAPVVLTRERLARGVVRAILVNTKVANVAAPGGLETARRVAAAAAEAFSLPREEVLSVSTGVIGWGLPLEEMLREIPSLSQGACGAGGFAEAIMTTDRYPKAAWTSLDPDGPDPDGPDRDGTDRDGTDRDGTDACGGPVILGVAKGAGMIEPHLATMLAFFVTDAAVPPDMLDRVLRRVTEKSFNRLSVDSDQSTSDMVVALANGASGCSVGEAELEAAWQPLADRLALEIVRNGEGTSHVIEVVLKGFPSSSLAGNVGRHVVNSPLVKTAIFGNDPNVGRILMALGDGLSRYDREGIMDTSRLVMTIAGREVYRQGAFLLDQETEELLCASLRATAMDPVLAGVPQDRGTVRIVLDFPGDDREDVRVIGSDLSDEYLRVNADYRT</sequence>
<comment type="subunit">
    <text evidence="2 6">Heterotetramer of two alpha and two beta chains.</text>
</comment>
<reference evidence="8 9" key="1">
    <citation type="submission" date="2017-01" db="EMBL/GenBank/DDBJ databases">
        <authorList>
            <person name="Mah S.A."/>
            <person name="Swanson W.J."/>
            <person name="Moy G.W."/>
            <person name="Vacquier V.D."/>
        </authorList>
    </citation>
    <scope>NUCLEOTIDE SEQUENCE [LARGE SCALE GENOMIC DNA]</scope>
    <source>
        <strain evidence="8 9">ASpG1</strain>
    </source>
</reference>
<dbReference type="Gene3D" id="3.30.2330.10">
    <property type="entry name" value="arginine biosynthesis bifunctional protein suprefamily"/>
    <property type="match status" value="1"/>
</dbReference>
<keyword evidence="6" id="KW-0511">Multifunctional enzyme</keyword>
<dbReference type="PANTHER" id="PTHR23100">
    <property type="entry name" value="ARGININE BIOSYNTHESIS BIFUNCTIONAL PROTEIN ARGJ"/>
    <property type="match status" value="1"/>
</dbReference>
<evidence type="ECO:0000313" key="8">
    <source>
        <dbReference type="EMBL" id="SIQ64020.1"/>
    </source>
</evidence>
<dbReference type="InterPro" id="IPR016117">
    <property type="entry name" value="ArgJ-like_dom_sf"/>
</dbReference>
<dbReference type="HAMAP" id="MF_01106">
    <property type="entry name" value="ArgJ"/>
    <property type="match status" value="1"/>
</dbReference>
<keyword evidence="6" id="KW-0055">Arginine biosynthesis</keyword>
<dbReference type="UniPathway" id="UPA00068">
    <property type="reaction ID" value="UER00106"/>
</dbReference>
<feature type="compositionally biased region" description="Basic and acidic residues" evidence="7">
    <location>
        <begin position="201"/>
        <end position="217"/>
    </location>
</feature>
<dbReference type="EC" id="2.3.1.35" evidence="6"/>
<dbReference type="Pfam" id="PF01960">
    <property type="entry name" value="ArgJ"/>
    <property type="match status" value="2"/>
</dbReference>
<evidence type="ECO:0000256" key="7">
    <source>
        <dbReference type="SAM" id="MobiDB-lite"/>
    </source>
</evidence>
<feature type="binding site" evidence="6">
    <location>
        <position position="180"/>
    </location>
    <ligand>
        <name>substrate</name>
    </ligand>
</feature>
<feature type="binding site" evidence="6">
    <location>
        <position position="241"/>
    </location>
    <ligand>
        <name>substrate</name>
    </ligand>
</feature>
<evidence type="ECO:0000313" key="9">
    <source>
        <dbReference type="Proteomes" id="UP000186400"/>
    </source>
</evidence>
<dbReference type="EC" id="2.3.1.1" evidence="6"/>
<evidence type="ECO:0000256" key="4">
    <source>
        <dbReference type="ARBA" id="ARBA00022813"/>
    </source>
</evidence>
<feature type="binding site" evidence="6">
    <location>
        <position position="321"/>
    </location>
    <ligand>
        <name>substrate</name>
    </ligand>
</feature>
<dbReference type="InterPro" id="IPR042195">
    <property type="entry name" value="ArgJ_beta_C"/>
</dbReference>
<feature type="binding site" evidence="6">
    <location>
        <position position="471"/>
    </location>
    <ligand>
        <name>substrate</name>
    </ligand>
</feature>
<feature type="binding site" evidence="6">
    <location>
        <position position="230"/>
    </location>
    <ligand>
        <name>substrate</name>
    </ligand>
</feature>
<dbReference type="SUPFAM" id="SSF56266">
    <property type="entry name" value="DmpA/ArgJ-like"/>
    <property type="match status" value="1"/>
</dbReference>
<dbReference type="GO" id="GO:0005737">
    <property type="term" value="C:cytoplasm"/>
    <property type="evidence" value="ECO:0007669"/>
    <property type="project" value="UniProtKB-SubCell"/>
</dbReference>
<comment type="catalytic activity">
    <reaction evidence="6">
        <text>N(2)-acetyl-L-ornithine + L-glutamate = N-acetyl-L-glutamate + L-ornithine</text>
        <dbReference type="Rhea" id="RHEA:15349"/>
        <dbReference type="ChEBI" id="CHEBI:29985"/>
        <dbReference type="ChEBI" id="CHEBI:44337"/>
        <dbReference type="ChEBI" id="CHEBI:46911"/>
        <dbReference type="ChEBI" id="CHEBI:57805"/>
        <dbReference type="EC" id="2.3.1.35"/>
    </reaction>
</comment>
<feature type="site" description="Involved in the stabilization of negative charge on the oxyanion by the formation of the oxyanion hole" evidence="6">
    <location>
        <position position="145"/>
    </location>
</feature>
<feature type="chain" id="PRO_5023448971" description="Arginine biosynthesis bifunctional protein ArgJ alpha chain" evidence="6">
    <location>
        <begin position="1"/>
        <end position="240"/>
    </location>
</feature>
<keyword evidence="4 6" id="KW-0068">Autocatalytic cleavage</keyword>
<comment type="function">
    <text evidence="6">Catalyzes two activities which are involved in the cyclic version of arginine biosynthesis: the synthesis of N-acetylglutamate from glutamate and acetyl-CoA as the acetyl donor, and of ornithine by transacetylation between N(2)-acetylornithine and glutamate.</text>
</comment>
<evidence type="ECO:0000256" key="2">
    <source>
        <dbReference type="ARBA" id="ARBA00011475"/>
    </source>
</evidence>
<dbReference type="STRING" id="159291.SAMN05920897_11237"/>
<keyword evidence="5 6" id="KW-0012">Acyltransferase</keyword>
<keyword evidence="6" id="KW-0028">Amino-acid biosynthesis</keyword>
<feature type="binding site" evidence="6">
    <location>
        <position position="466"/>
    </location>
    <ligand>
        <name>substrate</name>
    </ligand>
</feature>
<dbReference type="InterPro" id="IPR002813">
    <property type="entry name" value="Arg_biosynth_ArgJ"/>
</dbReference>
<dbReference type="AlphaFoldDB" id="A0A1N6UEJ6"/>
<evidence type="ECO:0000256" key="1">
    <source>
        <dbReference type="ARBA" id="ARBA00006774"/>
    </source>
</evidence>
<dbReference type="RefSeq" id="WP_083943910.1">
    <property type="nucleotide sequence ID" value="NZ_FTMS01000012.1"/>
</dbReference>
<dbReference type="GO" id="GO:0004358">
    <property type="term" value="F:L-glutamate N-acetyltransferase activity, acting on acetyl-L-ornithine as donor"/>
    <property type="evidence" value="ECO:0007669"/>
    <property type="project" value="UniProtKB-UniRule"/>
</dbReference>
<dbReference type="OrthoDB" id="9804242at2"/>
<dbReference type="GO" id="GO:0006526">
    <property type="term" value="P:L-arginine biosynthetic process"/>
    <property type="evidence" value="ECO:0007669"/>
    <property type="project" value="UniProtKB-UniRule"/>
</dbReference>
<comment type="pathway">
    <text evidence="6">Amino-acid biosynthesis; L-arginine biosynthesis; N(2)-acetyl-L-ornithine from L-glutamate: step 1/4.</text>
</comment>
<evidence type="ECO:0000256" key="5">
    <source>
        <dbReference type="ARBA" id="ARBA00023315"/>
    </source>
</evidence>
<gene>
    <name evidence="6" type="primary">argJ</name>
    <name evidence="8" type="ORF">SAMN05920897_11237</name>
</gene>
<keyword evidence="3 6" id="KW-0808">Transferase</keyword>
<organism evidence="8 9">
    <name type="scientific">Alkalispirochaeta americana</name>
    <dbReference type="NCBI Taxonomy" id="159291"/>
    <lineage>
        <taxon>Bacteria</taxon>
        <taxon>Pseudomonadati</taxon>
        <taxon>Spirochaetota</taxon>
        <taxon>Spirochaetia</taxon>
        <taxon>Spirochaetales</taxon>
        <taxon>Spirochaetaceae</taxon>
        <taxon>Alkalispirochaeta</taxon>
    </lineage>
</organism>
<dbReference type="GO" id="GO:0006592">
    <property type="term" value="P:ornithine biosynthetic process"/>
    <property type="evidence" value="ECO:0007669"/>
    <property type="project" value="TreeGrafter"/>
</dbReference>
<keyword evidence="6" id="KW-0963">Cytoplasm</keyword>
<feature type="site" description="Cleavage; by autolysis" evidence="6">
    <location>
        <begin position="240"/>
        <end position="241"/>
    </location>
</feature>
<comment type="pathway">
    <text evidence="6">Amino-acid biosynthesis; L-arginine biosynthesis; L-ornithine and N-acetyl-L-glutamate from L-glutamate and N(2)-acetyl-L-ornithine (cyclic): step 1/1.</text>
</comment>
<dbReference type="Proteomes" id="UP000186400">
    <property type="component" value="Unassembled WGS sequence"/>
</dbReference>
<keyword evidence="9" id="KW-1185">Reference proteome</keyword>
<comment type="subcellular location">
    <subcellularLocation>
        <location evidence="6">Cytoplasm</location>
    </subcellularLocation>
</comment>
<feature type="chain" id="PRO_5023448972" description="Arginine biosynthesis bifunctional protein ArgJ beta chain" evidence="6">
    <location>
        <begin position="241"/>
        <end position="471"/>
    </location>
</feature>
<feature type="region of interest" description="Disordered" evidence="7">
    <location>
        <begin position="187"/>
        <end position="220"/>
    </location>
</feature>
<comment type="catalytic activity">
    <reaction evidence="6">
        <text>L-glutamate + acetyl-CoA = N-acetyl-L-glutamate + CoA + H(+)</text>
        <dbReference type="Rhea" id="RHEA:24292"/>
        <dbReference type="ChEBI" id="CHEBI:15378"/>
        <dbReference type="ChEBI" id="CHEBI:29985"/>
        <dbReference type="ChEBI" id="CHEBI:44337"/>
        <dbReference type="ChEBI" id="CHEBI:57287"/>
        <dbReference type="ChEBI" id="CHEBI:57288"/>
        <dbReference type="EC" id="2.3.1.1"/>
    </reaction>
</comment>
<dbReference type="GO" id="GO:0004042">
    <property type="term" value="F:L-glutamate N-acetyltransferase activity"/>
    <property type="evidence" value="ECO:0007669"/>
    <property type="project" value="UniProtKB-UniRule"/>
</dbReference>
<comment type="similarity">
    <text evidence="1 6">Belongs to the ArgJ family.</text>
</comment>
<proteinExistence type="inferred from homology"/>
<name>A0A1N6UEJ6_9SPIO</name>
<evidence type="ECO:0000256" key="6">
    <source>
        <dbReference type="HAMAP-Rule" id="MF_01106"/>
    </source>
</evidence>
<dbReference type="PANTHER" id="PTHR23100:SF0">
    <property type="entry name" value="ARGININE BIOSYNTHESIS BIFUNCTIONAL PROTEIN ARGJ, MITOCHONDRIAL"/>
    <property type="match status" value="1"/>
</dbReference>
<accession>A0A1N6UEJ6</accession>